<name>A0ABN9AQ13_9NEOB</name>
<dbReference type="InterPro" id="IPR030791">
    <property type="entry name" value="Rotatin"/>
</dbReference>
<accession>A0ABN9AQ13</accession>
<dbReference type="PANTHER" id="PTHR31691">
    <property type="entry name" value="ROTATIN"/>
    <property type="match status" value="1"/>
</dbReference>
<dbReference type="Proteomes" id="UP001162483">
    <property type="component" value="Unassembled WGS sequence"/>
</dbReference>
<organism evidence="1 2">
    <name type="scientific">Staurois parvus</name>
    <dbReference type="NCBI Taxonomy" id="386267"/>
    <lineage>
        <taxon>Eukaryota</taxon>
        <taxon>Metazoa</taxon>
        <taxon>Chordata</taxon>
        <taxon>Craniata</taxon>
        <taxon>Vertebrata</taxon>
        <taxon>Euteleostomi</taxon>
        <taxon>Amphibia</taxon>
        <taxon>Batrachia</taxon>
        <taxon>Anura</taxon>
        <taxon>Neobatrachia</taxon>
        <taxon>Ranoidea</taxon>
        <taxon>Ranidae</taxon>
        <taxon>Staurois</taxon>
    </lineage>
</organism>
<dbReference type="EMBL" id="CATNWA010000585">
    <property type="protein sequence ID" value="CAI9537442.1"/>
    <property type="molecule type" value="Genomic_DNA"/>
</dbReference>
<reference evidence="1" key="1">
    <citation type="submission" date="2023-05" db="EMBL/GenBank/DDBJ databases">
        <authorList>
            <person name="Stuckert A."/>
        </authorList>
    </citation>
    <scope>NUCLEOTIDE SEQUENCE</scope>
</reference>
<dbReference type="PANTHER" id="PTHR31691:SF1">
    <property type="entry name" value="ROTATIN"/>
    <property type="match status" value="1"/>
</dbReference>
<sequence length="186" mass="20751">MDDAVGTSILTLCETSERGEGMLTKTALLKAAMRFLFAKKLTLRSLGIKWLSVHLMNENDSRFRRPELQGSVMSKAVSIYITERPVDLKLDDKGISFFKAETVKKVAEILTSESVDIAVCKSAAEQLAVITQDTAMHSVVKELKVVETIRNVLEKCVHQDGQVYECMVCPCLTLLRKLVYADPVVR</sequence>
<protein>
    <submittedName>
        <fullName evidence="1">Uncharacterized protein</fullName>
    </submittedName>
</protein>
<feature type="non-terminal residue" evidence="1">
    <location>
        <position position="186"/>
    </location>
</feature>
<keyword evidence="2" id="KW-1185">Reference proteome</keyword>
<comment type="caution">
    <text evidence="1">The sequence shown here is derived from an EMBL/GenBank/DDBJ whole genome shotgun (WGS) entry which is preliminary data.</text>
</comment>
<gene>
    <name evidence="1" type="ORF">SPARVUS_LOCUS1219794</name>
</gene>
<proteinExistence type="predicted"/>
<evidence type="ECO:0000313" key="1">
    <source>
        <dbReference type="EMBL" id="CAI9537442.1"/>
    </source>
</evidence>
<evidence type="ECO:0000313" key="2">
    <source>
        <dbReference type="Proteomes" id="UP001162483"/>
    </source>
</evidence>